<dbReference type="Gene3D" id="1.10.357.10">
    <property type="entry name" value="Tetracycline Repressor, domain 2"/>
    <property type="match status" value="1"/>
</dbReference>
<protein>
    <submittedName>
        <fullName evidence="6">Transcriptional regulator, TetR family</fullName>
    </submittedName>
</protein>
<dbReference type="EMBL" id="OBEG01000001">
    <property type="protein sequence ID" value="SNY75766.1"/>
    <property type="molecule type" value="Genomic_DNA"/>
</dbReference>
<accession>A0A285KWM6</accession>
<keyword evidence="7" id="KW-1185">Reference proteome</keyword>
<dbReference type="Pfam" id="PF00440">
    <property type="entry name" value="TetR_N"/>
    <property type="match status" value="1"/>
</dbReference>
<dbReference type="PANTHER" id="PTHR30055">
    <property type="entry name" value="HTH-TYPE TRANSCRIPTIONAL REGULATOR RUTR"/>
    <property type="match status" value="1"/>
</dbReference>
<dbReference type="InterPro" id="IPR050109">
    <property type="entry name" value="HTH-type_TetR-like_transc_reg"/>
</dbReference>
<dbReference type="InterPro" id="IPR001647">
    <property type="entry name" value="HTH_TetR"/>
</dbReference>
<keyword evidence="3" id="KW-0804">Transcription</keyword>
<proteinExistence type="predicted"/>
<evidence type="ECO:0000256" key="3">
    <source>
        <dbReference type="ARBA" id="ARBA00023163"/>
    </source>
</evidence>
<keyword evidence="2 4" id="KW-0238">DNA-binding</keyword>
<dbReference type="PRINTS" id="PR00455">
    <property type="entry name" value="HTHTETR"/>
</dbReference>
<evidence type="ECO:0000256" key="1">
    <source>
        <dbReference type="ARBA" id="ARBA00023015"/>
    </source>
</evidence>
<dbReference type="AlphaFoldDB" id="A0A285KWM6"/>
<dbReference type="GO" id="GO:0000976">
    <property type="term" value="F:transcription cis-regulatory region binding"/>
    <property type="evidence" value="ECO:0007669"/>
    <property type="project" value="TreeGrafter"/>
</dbReference>
<dbReference type="PANTHER" id="PTHR30055:SF234">
    <property type="entry name" value="HTH-TYPE TRANSCRIPTIONAL REGULATOR BETI"/>
    <property type="match status" value="1"/>
</dbReference>
<evidence type="ECO:0000313" key="7">
    <source>
        <dbReference type="Proteomes" id="UP000219565"/>
    </source>
</evidence>
<evidence type="ECO:0000256" key="4">
    <source>
        <dbReference type="PROSITE-ProRule" id="PRU00335"/>
    </source>
</evidence>
<feature type="domain" description="HTH tetR-type" evidence="5">
    <location>
        <begin position="35"/>
        <end position="95"/>
    </location>
</feature>
<dbReference type="OrthoDB" id="4539007at2"/>
<dbReference type="Proteomes" id="UP000219565">
    <property type="component" value="Unassembled WGS sequence"/>
</dbReference>
<dbReference type="SUPFAM" id="SSF46689">
    <property type="entry name" value="Homeodomain-like"/>
    <property type="match status" value="1"/>
</dbReference>
<dbReference type="GO" id="GO:0003700">
    <property type="term" value="F:DNA-binding transcription factor activity"/>
    <property type="evidence" value="ECO:0007669"/>
    <property type="project" value="TreeGrafter"/>
</dbReference>
<organism evidence="6 7">
    <name type="scientific">Nocardia amikacinitolerans</name>
    <dbReference type="NCBI Taxonomy" id="756689"/>
    <lineage>
        <taxon>Bacteria</taxon>
        <taxon>Bacillati</taxon>
        <taxon>Actinomycetota</taxon>
        <taxon>Actinomycetes</taxon>
        <taxon>Mycobacteriales</taxon>
        <taxon>Nocardiaceae</taxon>
        <taxon>Nocardia</taxon>
    </lineage>
</organism>
<sequence length="232" mass="25352">MCNRSDLLTFSDRLVAIFGVTENTNVRRTQAERTASTKAALVDATIETIAEIGYYRASLGEICERAGVSKGGLFRHFDSRLALVVEAAEEVGRRNIAGFRALGDAPLADMLALTRSQSRAQINAIWFELLVAARTDPKLREQLAPVAARLYATIDELAVLPSSGAGVDPALLRLMGTSLLHMFDGEAVLREVLPRPELEDARLKAATELFNALVALRRDYPSVAVERADKEK</sequence>
<name>A0A285KWM6_9NOCA</name>
<dbReference type="RefSeq" id="WP_097243517.1">
    <property type="nucleotide sequence ID" value="NZ_JAMTCW010000001.1"/>
</dbReference>
<keyword evidence="1" id="KW-0805">Transcription regulation</keyword>
<dbReference type="PROSITE" id="PS50977">
    <property type="entry name" value="HTH_TETR_2"/>
    <property type="match status" value="1"/>
</dbReference>
<dbReference type="InterPro" id="IPR009057">
    <property type="entry name" value="Homeodomain-like_sf"/>
</dbReference>
<feature type="DNA-binding region" description="H-T-H motif" evidence="4">
    <location>
        <begin position="58"/>
        <end position="77"/>
    </location>
</feature>
<evidence type="ECO:0000313" key="6">
    <source>
        <dbReference type="EMBL" id="SNY75766.1"/>
    </source>
</evidence>
<reference evidence="6 7" key="1">
    <citation type="submission" date="2017-09" db="EMBL/GenBank/DDBJ databases">
        <authorList>
            <person name="Ehlers B."/>
            <person name="Leendertz F.H."/>
        </authorList>
    </citation>
    <scope>NUCLEOTIDE SEQUENCE [LARGE SCALE GENOMIC DNA]</scope>
    <source>
        <strain evidence="6 7">DSM 45537</strain>
    </source>
</reference>
<evidence type="ECO:0000259" key="5">
    <source>
        <dbReference type="PROSITE" id="PS50977"/>
    </source>
</evidence>
<gene>
    <name evidence="6" type="ORF">SAMN04244553_0567</name>
</gene>
<evidence type="ECO:0000256" key="2">
    <source>
        <dbReference type="ARBA" id="ARBA00023125"/>
    </source>
</evidence>